<dbReference type="STRING" id="7176.B0VZM3"/>
<name>B0VZM3_CULQU</name>
<proteinExistence type="predicted"/>
<dbReference type="HOGENOM" id="CLU_1983732_0_0_1"/>
<dbReference type="OrthoDB" id="9991628at2759"/>
<dbReference type="PANTHER" id="PTHR39069:SF1">
    <property type="entry name" value="ECDYSONE-INDUCIBLE GENE E1, ISOFORM A"/>
    <property type="match status" value="1"/>
</dbReference>
<dbReference type="Pfam" id="PF01683">
    <property type="entry name" value="EB"/>
    <property type="match status" value="1"/>
</dbReference>
<dbReference type="AlphaFoldDB" id="B0VZM3"/>
<dbReference type="Proteomes" id="UP000002320">
    <property type="component" value="Unassembled WGS sequence"/>
</dbReference>
<dbReference type="OMA" id="HTCLSRK"/>
<evidence type="ECO:0000313" key="2">
    <source>
        <dbReference type="EMBL" id="EDS31760.1"/>
    </source>
</evidence>
<evidence type="ECO:0000313" key="3">
    <source>
        <dbReference type="EnsemblMetazoa" id="CPIJ000334-PA"/>
    </source>
</evidence>
<dbReference type="VEuPathDB" id="VectorBase:CPIJ000334"/>
<protein>
    <recommendedName>
        <fullName evidence="1">EB domain-containing protein</fullName>
    </recommendedName>
</protein>
<keyword evidence="4" id="KW-1185">Reference proteome</keyword>
<feature type="domain" description="EB" evidence="1">
    <location>
        <begin position="59"/>
        <end position="106"/>
    </location>
</feature>
<evidence type="ECO:0000313" key="4">
    <source>
        <dbReference type="Proteomes" id="UP000002320"/>
    </source>
</evidence>
<organism>
    <name type="scientific">Culex quinquefasciatus</name>
    <name type="common">Southern house mosquito</name>
    <name type="synonym">Culex pungens</name>
    <dbReference type="NCBI Taxonomy" id="7176"/>
    <lineage>
        <taxon>Eukaryota</taxon>
        <taxon>Metazoa</taxon>
        <taxon>Ecdysozoa</taxon>
        <taxon>Arthropoda</taxon>
        <taxon>Hexapoda</taxon>
        <taxon>Insecta</taxon>
        <taxon>Pterygota</taxon>
        <taxon>Neoptera</taxon>
        <taxon>Endopterygota</taxon>
        <taxon>Diptera</taxon>
        <taxon>Nematocera</taxon>
        <taxon>Culicoidea</taxon>
        <taxon>Culicidae</taxon>
        <taxon>Culicinae</taxon>
        <taxon>Culicini</taxon>
        <taxon>Culex</taxon>
        <taxon>Culex</taxon>
    </lineage>
</organism>
<dbReference type="EMBL" id="DS231814">
    <property type="protein sequence ID" value="EDS31760.1"/>
    <property type="molecule type" value="Genomic_DNA"/>
</dbReference>
<dbReference type="KEGG" id="cqu:CpipJ_CPIJ000334"/>
<gene>
    <name evidence="3" type="primary">6031058</name>
    <name evidence="2" type="ORF">CpipJ_CPIJ000334</name>
</gene>
<dbReference type="eggNOG" id="KOG1215">
    <property type="taxonomic scope" value="Eukaryota"/>
</dbReference>
<reference evidence="3" key="2">
    <citation type="submission" date="2020-05" db="UniProtKB">
        <authorList>
            <consortium name="EnsemblMetazoa"/>
        </authorList>
    </citation>
    <scope>IDENTIFICATION</scope>
    <source>
        <strain evidence="3">JHB</strain>
    </source>
</reference>
<sequence>MRFAEKWVMIASGHAASGKSQTLGAPCQHDMDCTDSIRGSYCTLEGFCECSPFYVRLNETKCLPSQLLESECVLSEQCSMRVANSVCVESRCHCEDGFLQFRKHTCLSLHITESEKLYAGLFAQLS</sequence>
<accession>B0VZM3</accession>
<dbReference type="InterPro" id="IPR006149">
    <property type="entry name" value="EB_dom"/>
</dbReference>
<dbReference type="VEuPathDB" id="VectorBase:CQUJHB009458"/>
<reference evidence="2" key="1">
    <citation type="submission" date="2007-03" db="EMBL/GenBank/DDBJ databases">
        <title>Annotation of Culex pipiens quinquefasciatus.</title>
        <authorList>
            <consortium name="The Broad Institute Genome Sequencing Platform"/>
            <person name="Atkinson P.W."/>
            <person name="Hemingway J."/>
            <person name="Christensen B.M."/>
            <person name="Higgs S."/>
            <person name="Kodira C."/>
            <person name="Hannick L."/>
            <person name="Megy K."/>
            <person name="O'Leary S."/>
            <person name="Pearson M."/>
            <person name="Haas B.J."/>
            <person name="Mauceli E."/>
            <person name="Wortman J.R."/>
            <person name="Lee N.H."/>
            <person name="Guigo R."/>
            <person name="Stanke M."/>
            <person name="Alvarado L."/>
            <person name="Amedeo P."/>
            <person name="Antoine C.H."/>
            <person name="Arensburger P."/>
            <person name="Bidwell S.L."/>
            <person name="Crawford M."/>
            <person name="Camaro F."/>
            <person name="Devon K."/>
            <person name="Engels R."/>
            <person name="Hammond M."/>
            <person name="Howarth C."/>
            <person name="Koehrsen M."/>
            <person name="Lawson D."/>
            <person name="Montgomery P."/>
            <person name="Nene V."/>
            <person name="Nusbaum C."/>
            <person name="Puiu D."/>
            <person name="Romero-Severson J."/>
            <person name="Severson D.W."/>
            <person name="Shumway M."/>
            <person name="Sisk P."/>
            <person name="Stolte C."/>
            <person name="Zeng Q."/>
            <person name="Eisenstadt E."/>
            <person name="Fraser-Liggett C."/>
            <person name="Strausberg R."/>
            <person name="Galagan J."/>
            <person name="Birren B."/>
            <person name="Collins F.H."/>
        </authorList>
    </citation>
    <scope>NUCLEOTIDE SEQUENCE [LARGE SCALE GENOMIC DNA]</scope>
    <source>
        <strain evidence="2">JHB</strain>
    </source>
</reference>
<dbReference type="PANTHER" id="PTHR39069">
    <property type="entry name" value="ECDYSONE-INDUCIBLE GENE E1, ISOFORM A"/>
    <property type="match status" value="1"/>
</dbReference>
<dbReference type="InParanoid" id="B0VZM3"/>
<dbReference type="EnsemblMetazoa" id="CPIJ000334-RA">
    <property type="protein sequence ID" value="CPIJ000334-PA"/>
    <property type="gene ID" value="CPIJ000334"/>
</dbReference>
<evidence type="ECO:0000259" key="1">
    <source>
        <dbReference type="Pfam" id="PF01683"/>
    </source>
</evidence>